<dbReference type="KEGG" id="eaj:Q3M24_10230"/>
<proteinExistence type="predicted"/>
<reference evidence="3" key="1">
    <citation type="journal article" date="2024" name="Syst. Appl. Microbiol.">
        <title>First single-strain enrichments of Electrothrix cable bacteria, description of E. aestuarii sp. nov. and E. rattekaaiensis sp. nov., and proposal of a cable bacteria taxonomy following the rules of the SeqCode.</title>
        <authorList>
            <person name="Plum-Jensen L.E."/>
            <person name="Schramm A."/>
            <person name="Marshall I.P.G."/>
        </authorList>
    </citation>
    <scope>NUCLEOTIDE SEQUENCE</scope>
    <source>
        <strain evidence="3">Rat1</strain>
    </source>
</reference>
<feature type="region of interest" description="Disordered" evidence="1">
    <location>
        <begin position="56"/>
        <end position="78"/>
    </location>
</feature>
<organism evidence="3">
    <name type="scientific">Candidatus Electrothrix aestuarii</name>
    <dbReference type="NCBI Taxonomy" id="3062594"/>
    <lineage>
        <taxon>Bacteria</taxon>
        <taxon>Pseudomonadati</taxon>
        <taxon>Thermodesulfobacteriota</taxon>
        <taxon>Desulfobulbia</taxon>
        <taxon>Desulfobulbales</taxon>
        <taxon>Desulfobulbaceae</taxon>
        <taxon>Candidatus Electrothrix</taxon>
    </lineage>
</organism>
<dbReference type="AlphaFoldDB" id="A0AAU8M1V8"/>
<gene>
    <name evidence="3" type="ORF">Q3M24_10230</name>
</gene>
<reference evidence="3" key="2">
    <citation type="submission" date="2024-06" db="EMBL/GenBank/DDBJ databases">
        <authorList>
            <person name="Plum-Jensen L.E."/>
            <person name="Schramm A."/>
            <person name="Marshall I.P.G."/>
        </authorList>
    </citation>
    <scope>NUCLEOTIDE SEQUENCE</scope>
    <source>
        <strain evidence="3">Rat1</strain>
    </source>
</reference>
<name>A0AAU8M1V8_9BACT</name>
<keyword evidence="2" id="KW-0732">Signal</keyword>
<feature type="compositionally biased region" description="Basic and acidic residues" evidence="1">
    <location>
        <begin position="65"/>
        <end position="78"/>
    </location>
</feature>
<feature type="signal peptide" evidence="2">
    <location>
        <begin position="1"/>
        <end position="23"/>
    </location>
</feature>
<evidence type="ECO:0000313" key="3">
    <source>
        <dbReference type="EMBL" id="XCN75082.1"/>
    </source>
</evidence>
<accession>A0AAU8M1V8</accession>
<protein>
    <submittedName>
        <fullName evidence="3">Uncharacterized protein</fullName>
    </submittedName>
</protein>
<sequence length="150" mass="16957">MKQCKIILQQHKHLCILSFSALAFYAFSAVSMRSQAETFALQEQLPSQHTEYTIAGQETTNGIQESEREGRETQNGYRETKLDQTETFALKEGITSQHTEYTVAGQETKNGKRKIREQGHEVQNGYREVPLKGIETQNGYSSINVPSELA</sequence>
<feature type="chain" id="PRO_5043840560" evidence="2">
    <location>
        <begin position="24"/>
        <end position="150"/>
    </location>
</feature>
<evidence type="ECO:0000256" key="2">
    <source>
        <dbReference type="SAM" id="SignalP"/>
    </source>
</evidence>
<evidence type="ECO:0000256" key="1">
    <source>
        <dbReference type="SAM" id="MobiDB-lite"/>
    </source>
</evidence>
<dbReference type="EMBL" id="CP159373">
    <property type="protein sequence ID" value="XCN75082.1"/>
    <property type="molecule type" value="Genomic_DNA"/>
</dbReference>